<dbReference type="AlphaFoldDB" id="A0AAQ3NW35"/>
<dbReference type="Proteomes" id="UP001374535">
    <property type="component" value="Chromosome 3"/>
</dbReference>
<sequence length="145" mass="15905">MYSFPPVSAAIGLPIRFNSVSNSMIVLLMSDCRPGIRDLITVSKCFDSTFPRCTEPILEARCLYSGVVAKYSFSLFRAAIISTCLLISAWERLTTPIQGKFSLYAFPSRISDASVPLSIRSIFVKTPNVLSPLGSTSREILIASE</sequence>
<keyword evidence="2" id="KW-1185">Reference proteome</keyword>
<name>A0AAQ3NW35_VIGMU</name>
<protein>
    <submittedName>
        <fullName evidence="1">Uncharacterized protein</fullName>
    </submittedName>
</protein>
<proteinExistence type="predicted"/>
<feature type="non-terminal residue" evidence="1">
    <location>
        <position position="1"/>
    </location>
</feature>
<dbReference type="EMBL" id="CP144698">
    <property type="protein sequence ID" value="WVZ17144.1"/>
    <property type="molecule type" value="Genomic_DNA"/>
</dbReference>
<accession>A0AAQ3NW35</accession>
<gene>
    <name evidence="1" type="ORF">V8G54_010126</name>
</gene>
<evidence type="ECO:0000313" key="1">
    <source>
        <dbReference type="EMBL" id="WVZ17144.1"/>
    </source>
</evidence>
<organism evidence="1 2">
    <name type="scientific">Vigna mungo</name>
    <name type="common">Black gram</name>
    <name type="synonym">Phaseolus mungo</name>
    <dbReference type="NCBI Taxonomy" id="3915"/>
    <lineage>
        <taxon>Eukaryota</taxon>
        <taxon>Viridiplantae</taxon>
        <taxon>Streptophyta</taxon>
        <taxon>Embryophyta</taxon>
        <taxon>Tracheophyta</taxon>
        <taxon>Spermatophyta</taxon>
        <taxon>Magnoliopsida</taxon>
        <taxon>eudicotyledons</taxon>
        <taxon>Gunneridae</taxon>
        <taxon>Pentapetalae</taxon>
        <taxon>rosids</taxon>
        <taxon>fabids</taxon>
        <taxon>Fabales</taxon>
        <taxon>Fabaceae</taxon>
        <taxon>Papilionoideae</taxon>
        <taxon>50 kb inversion clade</taxon>
        <taxon>NPAAA clade</taxon>
        <taxon>indigoferoid/millettioid clade</taxon>
        <taxon>Phaseoleae</taxon>
        <taxon>Vigna</taxon>
    </lineage>
</organism>
<evidence type="ECO:0000313" key="2">
    <source>
        <dbReference type="Proteomes" id="UP001374535"/>
    </source>
</evidence>
<reference evidence="1 2" key="1">
    <citation type="journal article" date="2023" name="Life. Sci Alliance">
        <title>Evolutionary insights into 3D genome organization and epigenetic landscape of Vigna mungo.</title>
        <authorList>
            <person name="Junaid A."/>
            <person name="Singh B."/>
            <person name="Bhatia S."/>
        </authorList>
    </citation>
    <scope>NUCLEOTIDE SEQUENCE [LARGE SCALE GENOMIC DNA]</scope>
    <source>
        <strain evidence="1">Urdbean</strain>
    </source>
</reference>